<evidence type="ECO:0000256" key="2">
    <source>
        <dbReference type="ARBA" id="ARBA00023444"/>
    </source>
</evidence>
<dbReference type="EC" id="4.1.1.111" evidence="4"/>
<dbReference type="PANTHER" id="PTHR43413">
    <property type="entry name" value="TRANSCRIPTIONAL REGULATOR, ASNC FAMILY"/>
    <property type="match status" value="1"/>
</dbReference>
<organism evidence="8 9">
    <name type="scientific">Craurococcus roseus</name>
    <dbReference type="NCBI Taxonomy" id="77585"/>
    <lineage>
        <taxon>Bacteria</taxon>
        <taxon>Pseudomonadati</taxon>
        <taxon>Pseudomonadota</taxon>
        <taxon>Alphaproteobacteria</taxon>
        <taxon>Acetobacterales</taxon>
        <taxon>Acetobacteraceae</taxon>
        <taxon>Craurococcus</taxon>
    </lineage>
</organism>
<dbReference type="InterPro" id="IPR053953">
    <property type="entry name" value="NirdL-like_HTH"/>
</dbReference>
<dbReference type="Pfam" id="PF22451">
    <property type="entry name" value="NirdL-like_HTH"/>
    <property type="match status" value="1"/>
</dbReference>
<evidence type="ECO:0000256" key="3">
    <source>
        <dbReference type="ARBA" id="ARBA00023457"/>
    </source>
</evidence>
<keyword evidence="1" id="KW-0456">Lyase</keyword>
<dbReference type="InterPro" id="IPR040523">
    <property type="entry name" value="AsnC_trans_reg2"/>
</dbReference>
<dbReference type="EMBL" id="BAAAFZ010000060">
    <property type="protein sequence ID" value="GAA0594610.1"/>
    <property type="molecule type" value="Genomic_DNA"/>
</dbReference>
<dbReference type="Pfam" id="PF17805">
    <property type="entry name" value="AsnC_trans_reg2"/>
    <property type="match status" value="1"/>
</dbReference>
<proteinExistence type="inferred from homology"/>
<name>A0ABP3QP27_9PROT</name>
<comment type="catalytic activity">
    <reaction evidence="5">
        <text>siroheme + 2 H(+) = 12,18-didecarboxysiroheme + 2 CO2</text>
        <dbReference type="Rhea" id="RHEA:19093"/>
        <dbReference type="ChEBI" id="CHEBI:15378"/>
        <dbReference type="ChEBI" id="CHEBI:16526"/>
        <dbReference type="ChEBI" id="CHEBI:60052"/>
        <dbReference type="ChEBI" id="CHEBI:140497"/>
        <dbReference type="EC" id="4.1.1.111"/>
    </reaction>
</comment>
<dbReference type="InterPro" id="IPR050684">
    <property type="entry name" value="HTH-Siroheme_Decarb"/>
</dbReference>
<accession>A0ABP3QP27</accession>
<gene>
    <name evidence="8" type="ORF">GCM10009416_36070</name>
</gene>
<evidence type="ECO:0000259" key="7">
    <source>
        <dbReference type="Pfam" id="PF22451"/>
    </source>
</evidence>
<evidence type="ECO:0000256" key="5">
    <source>
        <dbReference type="ARBA" id="ARBA00048470"/>
    </source>
</evidence>
<protein>
    <recommendedName>
        <fullName evidence="4">siroheme decarboxylase</fullName>
        <ecNumber evidence="4">4.1.1.111</ecNumber>
    </recommendedName>
</protein>
<evidence type="ECO:0000313" key="8">
    <source>
        <dbReference type="EMBL" id="GAA0594610.1"/>
    </source>
</evidence>
<evidence type="ECO:0000256" key="4">
    <source>
        <dbReference type="ARBA" id="ARBA00023471"/>
    </source>
</evidence>
<dbReference type="PANTHER" id="PTHR43413:SF1">
    <property type="entry name" value="SIROHEME DECARBOXYLASE NIRL SUBUNIT"/>
    <property type="match status" value="1"/>
</dbReference>
<dbReference type="Gene3D" id="3.30.70.3460">
    <property type="match status" value="1"/>
</dbReference>
<dbReference type="RefSeq" id="WP_343896775.1">
    <property type="nucleotide sequence ID" value="NZ_BAAAFZ010000060.1"/>
</dbReference>
<evidence type="ECO:0000256" key="1">
    <source>
        <dbReference type="ARBA" id="ARBA00023239"/>
    </source>
</evidence>
<sequence>MDELDRRIVNALQGGFPICERPFAAAAEGLGTDEATLIARLRAMREEGVLSRFGPLFKAEGLGGAVTLAAMAVPEERFEGVAALVNAHPEVAHNYARDHQWLNMWFVLATEDEARVGATIRAIEAETGLPVLNMPREAEYHVGLRLEA</sequence>
<feature type="domain" description="Siroheme decarboxylase NirL-like HTH" evidence="7">
    <location>
        <begin position="5"/>
        <end position="50"/>
    </location>
</feature>
<reference evidence="9" key="1">
    <citation type="journal article" date="2019" name="Int. J. Syst. Evol. Microbiol.">
        <title>The Global Catalogue of Microorganisms (GCM) 10K type strain sequencing project: providing services to taxonomists for standard genome sequencing and annotation.</title>
        <authorList>
            <consortium name="The Broad Institute Genomics Platform"/>
            <consortium name="The Broad Institute Genome Sequencing Center for Infectious Disease"/>
            <person name="Wu L."/>
            <person name="Ma J."/>
        </authorList>
    </citation>
    <scope>NUCLEOTIDE SEQUENCE [LARGE SCALE GENOMIC DNA]</scope>
    <source>
        <strain evidence="9">JCM 9933</strain>
    </source>
</reference>
<keyword evidence="9" id="KW-1185">Reference proteome</keyword>
<comment type="similarity">
    <text evidence="3">Belongs to the Ahb/Nir family.</text>
</comment>
<dbReference type="Proteomes" id="UP001501588">
    <property type="component" value="Unassembled WGS sequence"/>
</dbReference>
<feature type="domain" description="Siroheme decarboxylase AsnC-like ligand binding" evidence="6">
    <location>
        <begin position="67"/>
        <end position="140"/>
    </location>
</feature>
<evidence type="ECO:0000313" key="9">
    <source>
        <dbReference type="Proteomes" id="UP001501588"/>
    </source>
</evidence>
<evidence type="ECO:0000259" key="6">
    <source>
        <dbReference type="Pfam" id="PF17805"/>
    </source>
</evidence>
<comment type="caution">
    <text evidence="8">The sequence shown here is derived from an EMBL/GenBank/DDBJ whole genome shotgun (WGS) entry which is preliminary data.</text>
</comment>
<comment type="pathway">
    <text evidence="2">Porphyrin-containing compound metabolism.</text>
</comment>
<dbReference type="InterPro" id="IPR036388">
    <property type="entry name" value="WH-like_DNA-bd_sf"/>
</dbReference>
<dbReference type="Gene3D" id="1.10.10.10">
    <property type="entry name" value="Winged helix-like DNA-binding domain superfamily/Winged helix DNA-binding domain"/>
    <property type="match status" value="1"/>
</dbReference>